<dbReference type="GO" id="GO:0055129">
    <property type="term" value="P:L-proline biosynthetic process"/>
    <property type="evidence" value="ECO:0007669"/>
    <property type="project" value="UniProtKB-UniRule"/>
</dbReference>
<dbReference type="Gene3D" id="3.40.1160.10">
    <property type="entry name" value="Acetylglutamate kinase-like"/>
    <property type="match status" value="1"/>
</dbReference>
<keyword evidence="7 8" id="KW-0067">ATP-binding</keyword>
<dbReference type="HAMAP" id="MF_00456">
    <property type="entry name" value="ProB"/>
    <property type="match status" value="1"/>
</dbReference>
<dbReference type="EC" id="2.7.2.11" evidence="8"/>
<dbReference type="EMBL" id="WWTN01000018">
    <property type="protein sequence ID" value="MZH56400.1"/>
    <property type="molecule type" value="Genomic_DNA"/>
</dbReference>
<feature type="binding site" evidence="8">
    <location>
        <position position="53"/>
    </location>
    <ligand>
        <name>substrate</name>
    </ligand>
</feature>
<dbReference type="Proteomes" id="UP001203972">
    <property type="component" value="Unassembled WGS sequence"/>
</dbReference>
<evidence type="ECO:0000256" key="2">
    <source>
        <dbReference type="ARBA" id="ARBA00022605"/>
    </source>
</evidence>
<evidence type="ECO:0000313" key="11">
    <source>
        <dbReference type="EMBL" id="MCR0232293.1"/>
    </source>
</evidence>
<feature type="binding site" evidence="8">
    <location>
        <begin position="172"/>
        <end position="173"/>
    </location>
    <ligand>
        <name>ATP</name>
        <dbReference type="ChEBI" id="CHEBI:30616"/>
    </ligand>
</feature>
<sequence>MKDMKEIKRMVVKVGSSTLTHSGGGLNFQRIDALAMVLSDIKNSGLDIVLVSSGAVAAGVAKMQMRKRPELMREKQAAASVGQCELMFIYDKFFSQYGQSIAQLLITKTVTKNEMLRENAVNTLETLLEYGVIPIVNENDSVAVDEIAYGDNDTLSAVTAYLTNADLLVLLSDIDGLYEDDPVKNKNAKLIPVVNSIDESIFNMAKGAGSSRGTGGMVTKISAAQFANEHGIPMIIANGKKPSILYDILRDEYRGTLFDTKEEV</sequence>
<dbReference type="Pfam" id="PF00696">
    <property type="entry name" value="AA_kinase"/>
    <property type="match status" value="1"/>
</dbReference>
<feature type="binding site" evidence="8">
    <location>
        <position position="140"/>
    </location>
    <ligand>
        <name>substrate</name>
    </ligand>
</feature>
<evidence type="ECO:0000256" key="4">
    <source>
        <dbReference type="ARBA" id="ARBA00022679"/>
    </source>
</evidence>
<evidence type="ECO:0000313" key="13">
    <source>
        <dbReference type="Proteomes" id="UP000030008"/>
    </source>
</evidence>
<evidence type="ECO:0000313" key="10">
    <source>
        <dbReference type="EMBL" id="KGJ52499.1"/>
    </source>
</evidence>
<reference evidence="10 13" key="1">
    <citation type="submission" date="2014-08" db="EMBL/GenBank/DDBJ databases">
        <title>Clostridium innocuum, an unnegligible vancomycin-resistant pathogen causing extra-intestinal infections.</title>
        <authorList>
            <person name="Feng Y."/>
            <person name="Chiu C.-H."/>
        </authorList>
    </citation>
    <scope>NUCLEOTIDE SEQUENCE [LARGE SCALE GENOMIC DNA]</scope>
    <source>
        <strain evidence="10 13">AN88</strain>
    </source>
</reference>
<dbReference type="InterPro" id="IPR001057">
    <property type="entry name" value="Glu/AcGlu_kinase"/>
</dbReference>
<dbReference type="GO" id="GO:0004349">
    <property type="term" value="F:glutamate 5-kinase activity"/>
    <property type="evidence" value="ECO:0007669"/>
    <property type="project" value="UniProtKB-UniRule"/>
</dbReference>
<feature type="binding site" evidence="8">
    <location>
        <position position="152"/>
    </location>
    <ligand>
        <name>substrate</name>
    </ligand>
</feature>
<dbReference type="InterPro" id="IPR036393">
    <property type="entry name" value="AceGlu_kinase-like_sf"/>
</dbReference>
<accession>A0A099I3F9</accession>
<dbReference type="NCBIfam" id="TIGR01027">
    <property type="entry name" value="proB"/>
    <property type="match status" value="1"/>
</dbReference>
<dbReference type="InterPro" id="IPR005715">
    <property type="entry name" value="Glu_5kinase/COase_Synthase"/>
</dbReference>
<dbReference type="PROSITE" id="PS00902">
    <property type="entry name" value="GLUTAMATE_5_KINASE"/>
    <property type="match status" value="1"/>
</dbReference>
<dbReference type="SUPFAM" id="SSF53633">
    <property type="entry name" value="Carbamate kinase-like"/>
    <property type="match status" value="1"/>
</dbReference>
<dbReference type="AlphaFoldDB" id="A0A099I3F9"/>
<dbReference type="InterPro" id="IPR001048">
    <property type="entry name" value="Asp/Glu/Uridylate_kinase"/>
</dbReference>
<dbReference type="InterPro" id="IPR011529">
    <property type="entry name" value="Glu_5kinase"/>
</dbReference>
<dbReference type="UniPathway" id="UPA00098">
    <property type="reaction ID" value="UER00359"/>
</dbReference>
<protein>
    <recommendedName>
        <fullName evidence="8">Glutamate 5-kinase</fullName>
        <ecNumber evidence="8">2.7.2.11</ecNumber>
    </recommendedName>
    <alternativeName>
        <fullName evidence="8">Gamma-glutamyl kinase</fullName>
        <shortName evidence="8">GK</shortName>
    </alternativeName>
</protein>
<keyword evidence="5 8" id="KW-0547">Nucleotide-binding</keyword>
<comment type="catalytic activity">
    <reaction evidence="8">
        <text>L-glutamate + ATP = L-glutamyl 5-phosphate + ADP</text>
        <dbReference type="Rhea" id="RHEA:14877"/>
        <dbReference type="ChEBI" id="CHEBI:29985"/>
        <dbReference type="ChEBI" id="CHEBI:30616"/>
        <dbReference type="ChEBI" id="CHEBI:58274"/>
        <dbReference type="ChEBI" id="CHEBI:456216"/>
        <dbReference type="EC" id="2.7.2.11"/>
    </reaction>
</comment>
<gene>
    <name evidence="8 11" type="primary">proB</name>
    <name evidence="10" type="ORF">CIAN88_14260</name>
    <name evidence="12" type="ORF">GT664_11730</name>
    <name evidence="11" type="ORF">MKC95_05860</name>
</gene>
<evidence type="ECO:0000256" key="3">
    <source>
        <dbReference type="ARBA" id="ARBA00022650"/>
    </source>
</evidence>
<dbReference type="FunFam" id="3.40.1160.10:FF:000018">
    <property type="entry name" value="Glutamate 5-kinase"/>
    <property type="match status" value="1"/>
</dbReference>
<name>A0A099I3F9_CLOIN</name>
<dbReference type="InterPro" id="IPR019797">
    <property type="entry name" value="Glutamate_5-kinase_CS"/>
</dbReference>
<dbReference type="Proteomes" id="UP000604383">
    <property type="component" value="Unassembled WGS sequence"/>
</dbReference>
<dbReference type="PIRSF" id="PIRSF000729">
    <property type="entry name" value="GK"/>
    <property type="match status" value="1"/>
</dbReference>
<dbReference type="PRINTS" id="PR00474">
    <property type="entry name" value="GLU5KINASE"/>
</dbReference>
<keyword evidence="3 8" id="KW-0641">Proline biosynthesis</keyword>
<keyword evidence="2 8" id="KW-0028">Amino-acid biosynthesis</keyword>
<dbReference type="RefSeq" id="WP_008817810.1">
    <property type="nucleotide sequence ID" value="NZ_AP025565.1"/>
</dbReference>
<dbReference type="EMBL" id="JAKTMA010000008">
    <property type="protein sequence ID" value="MCR0232293.1"/>
    <property type="molecule type" value="Genomic_DNA"/>
</dbReference>
<evidence type="ECO:0000313" key="12">
    <source>
        <dbReference type="EMBL" id="MZH56400.1"/>
    </source>
</evidence>
<dbReference type="PANTHER" id="PTHR43654:SF1">
    <property type="entry name" value="ISOPENTENYL PHOSPHATE KINASE"/>
    <property type="match status" value="1"/>
</dbReference>
<comment type="similarity">
    <text evidence="8">Belongs to the glutamate 5-kinase family.</text>
</comment>
<evidence type="ECO:0000256" key="7">
    <source>
        <dbReference type="ARBA" id="ARBA00022840"/>
    </source>
</evidence>
<comment type="subcellular location">
    <subcellularLocation>
        <location evidence="8">Cytoplasm</location>
    </subcellularLocation>
</comment>
<dbReference type="CDD" id="cd04242">
    <property type="entry name" value="AAK_G5K_ProB"/>
    <property type="match status" value="1"/>
</dbReference>
<dbReference type="GO" id="GO:0005524">
    <property type="term" value="F:ATP binding"/>
    <property type="evidence" value="ECO:0007669"/>
    <property type="project" value="UniProtKB-KW"/>
</dbReference>
<comment type="pathway">
    <text evidence="8">Amino-acid biosynthesis; L-proline biosynthesis; L-glutamate 5-semialdehyde from L-glutamate: step 1/2.</text>
</comment>
<evidence type="ECO:0000259" key="9">
    <source>
        <dbReference type="Pfam" id="PF00696"/>
    </source>
</evidence>
<feature type="binding site" evidence="8">
    <location>
        <begin position="214"/>
        <end position="220"/>
    </location>
    <ligand>
        <name>ATP</name>
        <dbReference type="ChEBI" id="CHEBI:30616"/>
    </ligand>
</feature>
<comment type="caution">
    <text evidence="10">The sequence shown here is derived from an EMBL/GenBank/DDBJ whole genome shotgun (WGS) entry which is preliminary data.</text>
</comment>
<keyword evidence="1 8" id="KW-0963">Cytoplasm</keyword>
<keyword evidence="4 8" id="KW-0808">Transferase</keyword>
<dbReference type="Proteomes" id="UP000030008">
    <property type="component" value="Unassembled WGS sequence"/>
</dbReference>
<keyword evidence="6 8" id="KW-0418">Kinase</keyword>
<feature type="domain" description="Aspartate/glutamate/uridylate kinase" evidence="9">
    <location>
        <begin position="8"/>
        <end position="238"/>
    </location>
</feature>
<comment type="function">
    <text evidence="8">Catalyzes the transfer of a phosphate group to glutamate to form L-glutamate 5-phosphate.</text>
</comment>
<evidence type="ECO:0000256" key="5">
    <source>
        <dbReference type="ARBA" id="ARBA00022741"/>
    </source>
</evidence>
<evidence type="ECO:0000256" key="8">
    <source>
        <dbReference type="HAMAP-Rule" id="MF_00456"/>
    </source>
</evidence>
<dbReference type="InterPro" id="IPR041739">
    <property type="entry name" value="G5K_ProB"/>
</dbReference>
<organism evidence="10 13">
    <name type="scientific">Clostridium innocuum</name>
    <dbReference type="NCBI Taxonomy" id="1522"/>
    <lineage>
        <taxon>Bacteria</taxon>
        <taxon>Bacillati</taxon>
        <taxon>Bacillota</taxon>
        <taxon>Clostridia</taxon>
        <taxon>Eubacteriales</taxon>
        <taxon>Clostridiaceae</taxon>
        <taxon>Clostridium</taxon>
    </lineage>
</organism>
<proteinExistence type="inferred from homology"/>
<reference evidence="12" key="2">
    <citation type="journal article" date="2019" name="Nat. Med.">
        <title>A library of human gut bacterial isolates paired with longitudinal multiomics data enables mechanistic microbiome research.</title>
        <authorList>
            <person name="Poyet M."/>
            <person name="Groussin M."/>
            <person name="Gibbons S.M."/>
            <person name="Avila-Pacheco J."/>
            <person name="Jiang X."/>
            <person name="Kearney S.M."/>
            <person name="Perrotta A.R."/>
            <person name="Berdy B."/>
            <person name="Zhao S."/>
            <person name="Lieberman T.D."/>
            <person name="Swanson P.K."/>
            <person name="Smith M."/>
            <person name="Roesemann S."/>
            <person name="Alexander J.E."/>
            <person name="Rich S.A."/>
            <person name="Livny J."/>
            <person name="Vlamakis H."/>
            <person name="Clish C."/>
            <person name="Bullock K."/>
            <person name="Deik A."/>
            <person name="Scott J."/>
            <person name="Pierce K.A."/>
            <person name="Xavier R.J."/>
            <person name="Alm E.J."/>
        </authorList>
    </citation>
    <scope>NUCLEOTIDE SEQUENCE</scope>
    <source>
        <strain evidence="12">BIOML-A12</strain>
    </source>
</reference>
<feature type="binding site" evidence="8">
    <location>
        <position position="13"/>
    </location>
    <ligand>
        <name>ATP</name>
        <dbReference type="ChEBI" id="CHEBI:30616"/>
    </ligand>
</feature>
<dbReference type="EMBL" id="JQIF01000064">
    <property type="protein sequence ID" value="KGJ52499.1"/>
    <property type="molecule type" value="Genomic_DNA"/>
</dbReference>
<dbReference type="PANTHER" id="PTHR43654">
    <property type="entry name" value="GLUTAMATE 5-KINASE"/>
    <property type="match status" value="1"/>
</dbReference>
<evidence type="ECO:0000256" key="6">
    <source>
        <dbReference type="ARBA" id="ARBA00022777"/>
    </source>
</evidence>
<reference evidence="11" key="3">
    <citation type="journal article" date="2022" name="Clin. Infect. Dis.">
        <title>Association between Clostridium innocuum and antibiotic-associated diarrhea in adults and children: A cross-sectional study and comparative genomics analysis.</title>
        <authorList>
            <person name="Cherny K.E."/>
            <person name="Muscat E.B."/>
            <person name="Balaji A."/>
            <person name="Mukherjee J."/>
            <person name="Ozer E.A."/>
            <person name="Angarone M.P."/>
            <person name="Hauser A.R."/>
            <person name="Sichel J.S."/>
            <person name="Amponsah E."/>
            <person name="Kociolek L.K."/>
        </authorList>
    </citation>
    <scope>NUCLEOTIDE SEQUENCE</scope>
    <source>
        <strain evidence="11">NU1-AC-029v</strain>
    </source>
</reference>
<dbReference type="GO" id="GO:0005829">
    <property type="term" value="C:cytosol"/>
    <property type="evidence" value="ECO:0007669"/>
    <property type="project" value="TreeGrafter"/>
</dbReference>
<evidence type="ECO:0000256" key="1">
    <source>
        <dbReference type="ARBA" id="ARBA00022490"/>
    </source>
</evidence>